<dbReference type="InterPro" id="IPR052433">
    <property type="entry name" value="X-Pro_dipept-like"/>
</dbReference>
<accession>A1WW98</accession>
<dbReference type="SMART" id="SM01011">
    <property type="entry name" value="AMP_N"/>
    <property type="match status" value="1"/>
</dbReference>
<gene>
    <name evidence="14" type="ordered locus">Hhal_1185</name>
</gene>
<evidence type="ECO:0000256" key="1">
    <source>
        <dbReference type="ARBA" id="ARBA00001424"/>
    </source>
</evidence>
<dbReference type="eggNOG" id="COG0006">
    <property type="taxonomic scope" value="Bacteria"/>
</dbReference>
<dbReference type="SUPFAM" id="SSF53092">
    <property type="entry name" value="Creatinase/prolidase N-terminal domain"/>
    <property type="match status" value="1"/>
</dbReference>
<keyword evidence="7 14" id="KW-0378">Hydrolase</keyword>
<dbReference type="SUPFAM" id="SSF55920">
    <property type="entry name" value="Creatinase/aminopeptidase"/>
    <property type="match status" value="1"/>
</dbReference>
<dbReference type="GO" id="GO:0070006">
    <property type="term" value="F:metalloaminopeptidase activity"/>
    <property type="evidence" value="ECO:0007669"/>
    <property type="project" value="InterPro"/>
</dbReference>
<evidence type="ECO:0000256" key="5">
    <source>
        <dbReference type="ARBA" id="ARBA00022670"/>
    </source>
</evidence>
<keyword evidence="15" id="KW-1185">Reference proteome</keyword>
<dbReference type="RefSeq" id="WP_011813983.1">
    <property type="nucleotide sequence ID" value="NC_008789.1"/>
</dbReference>
<evidence type="ECO:0000256" key="11">
    <source>
        <dbReference type="ARBA" id="ARBA00075356"/>
    </source>
</evidence>
<dbReference type="GO" id="GO:0030145">
    <property type="term" value="F:manganese ion binding"/>
    <property type="evidence" value="ECO:0007669"/>
    <property type="project" value="InterPro"/>
</dbReference>
<keyword evidence="9" id="KW-0464">Manganese</keyword>
<protein>
    <recommendedName>
        <fullName evidence="10">Xaa-Pro aminopeptidase</fullName>
        <ecNumber evidence="4">3.4.11.9</ecNumber>
    </recommendedName>
    <alternativeName>
        <fullName evidence="11">Aminopeptidase P II</fullName>
    </alternativeName>
    <alternativeName>
        <fullName evidence="12">X-Pro aminopeptidase</fullName>
    </alternativeName>
</protein>
<evidence type="ECO:0000256" key="8">
    <source>
        <dbReference type="ARBA" id="ARBA00023049"/>
    </source>
</evidence>
<keyword evidence="8" id="KW-0482">Metalloprotease</keyword>
<dbReference type="GO" id="GO:0006508">
    <property type="term" value="P:proteolysis"/>
    <property type="evidence" value="ECO:0007669"/>
    <property type="project" value="UniProtKB-KW"/>
</dbReference>
<dbReference type="Pfam" id="PF00557">
    <property type="entry name" value="Peptidase_M24"/>
    <property type="match status" value="1"/>
</dbReference>
<comment type="similarity">
    <text evidence="3">Belongs to the peptidase M24B family.</text>
</comment>
<name>A1WW98_HALHL</name>
<dbReference type="Pfam" id="PF05195">
    <property type="entry name" value="AMP_N"/>
    <property type="match status" value="1"/>
</dbReference>
<dbReference type="PANTHER" id="PTHR43226">
    <property type="entry name" value="XAA-PRO AMINOPEPTIDASE 3"/>
    <property type="match status" value="1"/>
</dbReference>
<dbReference type="STRING" id="349124.Hhal_1185"/>
<dbReference type="OrthoDB" id="9806388at2"/>
<comment type="catalytic activity">
    <reaction evidence="1">
        <text>Release of any N-terminal amino acid, including proline, that is linked to proline, even from a dipeptide or tripeptide.</text>
        <dbReference type="EC" id="3.4.11.9"/>
    </reaction>
</comment>
<dbReference type="InterPro" id="IPR029149">
    <property type="entry name" value="Creatin/AminoP/Spt16_N"/>
</dbReference>
<dbReference type="InterPro" id="IPR000994">
    <property type="entry name" value="Pept_M24"/>
</dbReference>
<dbReference type="InterPro" id="IPR001714">
    <property type="entry name" value="Pept_M24_MAP"/>
</dbReference>
<dbReference type="PRINTS" id="PR00599">
    <property type="entry name" value="MAPEPTIDASE"/>
</dbReference>
<evidence type="ECO:0000256" key="9">
    <source>
        <dbReference type="ARBA" id="ARBA00023211"/>
    </source>
</evidence>
<reference evidence="14 15" key="2">
    <citation type="journal article" date="2013" name="Stand. Genomic Sci.">
        <title>Complete genome sequence of Halorhodospira halophila SL1.</title>
        <authorList>
            <person name="Challacombe J.F."/>
            <person name="Majid S."/>
            <person name="Deole R."/>
            <person name="Brettin T.S."/>
            <person name="Bruce D."/>
            <person name="Delano S.F."/>
            <person name="Detter J.C."/>
            <person name="Gleasner C.D."/>
            <person name="Han C.S."/>
            <person name="Misra M."/>
            <person name="Reitenga K.G."/>
            <person name="Mikhailova N."/>
            <person name="Woyke T."/>
            <person name="Pitluck S."/>
            <person name="Nolan M."/>
            <person name="Land M.L."/>
            <person name="Saunders E."/>
            <person name="Tapia R."/>
            <person name="Lapidus A."/>
            <person name="Ivanova N."/>
            <person name="Hoff W.D."/>
        </authorList>
    </citation>
    <scope>NUCLEOTIDE SEQUENCE [LARGE SCALE GENOMIC DNA]</scope>
    <source>
        <strain evidence="15">DSM 244 / SL1</strain>
    </source>
</reference>
<feature type="domain" description="Aminopeptidase P N-terminal" evidence="13">
    <location>
        <begin position="7"/>
        <end position="140"/>
    </location>
</feature>
<dbReference type="MEROPS" id="M24.004"/>
<sequence length="452" mass="49877">MNETIDFTQLACEQRETLARRIGESAVVVVPAAREQPRNRDVDHPFRQDSDFRYLTAFPEPDAVAVLAPGRPEGEYVLFVRERDPEAERWAGARTGPEAACQAYGADQAWPLGELDQRLPDLLVGRERMIAPLGRDEHWDRQLLQWLQAGRARARGQAVAPDRIELLDRNIHEQRLIKRPAELEAMRRAAGISVAAHRRAMQAVQSGMPEYALAAELLGIFHRHGGEAAYPSIVAGGANACVLHYVTLRNTLHEGDLVLIDAGAEVDGYAADITRTFPVSGVFSAEQRAVYDVVLEAQEAAIGQVCSGNDFDAFHRTATRILTQGMVDLGWLRGEVDGLIEQGAHRRFFPHRTGHWLGLDVHDVGSYAVEGAWRVLQPGMVVTVEPGLYCPPGSEEVDPRWHGIGVRIEDDVVVERETPRILTSGVPKTPEAIEDLMGAVRGAGYEESGDFD</sequence>
<dbReference type="InterPro" id="IPR036005">
    <property type="entry name" value="Creatinase/aminopeptidase-like"/>
</dbReference>
<proteinExistence type="inferred from homology"/>
<dbReference type="AlphaFoldDB" id="A1WW98"/>
<dbReference type="PANTHER" id="PTHR43226:SF4">
    <property type="entry name" value="XAA-PRO AMINOPEPTIDASE 3"/>
    <property type="match status" value="1"/>
</dbReference>
<evidence type="ECO:0000256" key="3">
    <source>
        <dbReference type="ARBA" id="ARBA00008766"/>
    </source>
</evidence>
<dbReference type="InterPro" id="IPR001131">
    <property type="entry name" value="Peptidase_M24B_aminopep-P_CS"/>
</dbReference>
<evidence type="ECO:0000313" key="15">
    <source>
        <dbReference type="Proteomes" id="UP000000647"/>
    </source>
</evidence>
<evidence type="ECO:0000256" key="12">
    <source>
        <dbReference type="ARBA" id="ARBA00081411"/>
    </source>
</evidence>
<dbReference type="KEGG" id="hha:Hhal_1185"/>
<evidence type="ECO:0000256" key="7">
    <source>
        <dbReference type="ARBA" id="ARBA00022801"/>
    </source>
</evidence>
<evidence type="ECO:0000256" key="2">
    <source>
        <dbReference type="ARBA" id="ARBA00001936"/>
    </source>
</evidence>
<dbReference type="PROSITE" id="PS00491">
    <property type="entry name" value="PROLINE_PEPTIDASE"/>
    <property type="match status" value="1"/>
</dbReference>
<dbReference type="InterPro" id="IPR007865">
    <property type="entry name" value="Aminopep_P_N"/>
</dbReference>
<dbReference type="EC" id="3.4.11.9" evidence="4"/>
<evidence type="ECO:0000256" key="6">
    <source>
        <dbReference type="ARBA" id="ARBA00022723"/>
    </source>
</evidence>
<evidence type="ECO:0000259" key="13">
    <source>
        <dbReference type="SMART" id="SM01011"/>
    </source>
</evidence>
<dbReference type="Gene3D" id="3.40.350.10">
    <property type="entry name" value="Creatinase/prolidase N-terminal domain"/>
    <property type="match status" value="1"/>
</dbReference>
<dbReference type="HOGENOM" id="CLU_017266_1_0_6"/>
<keyword evidence="14" id="KW-0031">Aminopeptidase</keyword>
<evidence type="ECO:0000313" key="14">
    <source>
        <dbReference type="EMBL" id="ABM61960.1"/>
    </source>
</evidence>
<evidence type="ECO:0000256" key="4">
    <source>
        <dbReference type="ARBA" id="ARBA00012574"/>
    </source>
</evidence>
<reference evidence="15" key="1">
    <citation type="submission" date="2006-12" db="EMBL/GenBank/DDBJ databases">
        <title>Complete sequence of Halorhodospira halophila SL1.</title>
        <authorList>
            <consortium name="US DOE Joint Genome Institute"/>
            <person name="Copeland A."/>
            <person name="Lucas S."/>
            <person name="Lapidus A."/>
            <person name="Barry K."/>
            <person name="Detter J.C."/>
            <person name="Glavina del Rio T."/>
            <person name="Hammon N."/>
            <person name="Israni S."/>
            <person name="Dalin E."/>
            <person name="Tice H."/>
            <person name="Pitluck S."/>
            <person name="Saunders E."/>
            <person name="Brettin T."/>
            <person name="Bruce D."/>
            <person name="Han C."/>
            <person name="Tapia R."/>
            <person name="Schmutz J."/>
            <person name="Larimer F."/>
            <person name="Land M."/>
            <person name="Hauser L."/>
            <person name="Kyrpides N."/>
            <person name="Mikhailova N."/>
            <person name="Hoff W."/>
            <person name="Richardson P."/>
        </authorList>
    </citation>
    <scope>NUCLEOTIDE SEQUENCE [LARGE SCALE GENOMIC DNA]</scope>
    <source>
        <strain evidence="15">DSM 244 / SL1</strain>
    </source>
</reference>
<evidence type="ECO:0000256" key="10">
    <source>
        <dbReference type="ARBA" id="ARBA00069363"/>
    </source>
</evidence>
<keyword evidence="6" id="KW-0479">Metal-binding</keyword>
<organism evidence="14 15">
    <name type="scientific">Halorhodospira halophila (strain DSM 244 / SL1)</name>
    <name type="common">Ectothiorhodospira halophila (strain DSM 244 / SL1)</name>
    <dbReference type="NCBI Taxonomy" id="349124"/>
    <lineage>
        <taxon>Bacteria</taxon>
        <taxon>Pseudomonadati</taxon>
        <taxon>Pseudomonadota</taxon>
        <taxon>Gammaproteobacteria</taxon>
        <taxon>Chromatiales</taxon>
        <taxon>Ectothiorhodospiraceae</taxon>
        <taxon>Halorhodospira</taxon>
    </lineage>
</organism>
<dbReference type="CDD" id="cd01087">
    <property type="entry name" value="Prolidase"/>
    <property type="match status" value="1"/>
</dbReference>
<dbReference type="EMBL" id="CP000544">
    <property type="protein sequence ID" value="ABM61960.1"/>
    <property type="molecule type" value="Genomic_DNA"/>
</dbReference>
<comment type="cofactor">
    <cofactor evidence="2">
        <name>Mn(2+)</name>
        <dbReference type="ChEBI" id="CHEBI:29035"/>
    </cofactor>
</comment>
<dbReference type="GO" id="GO:0005829">
    <property type="term" value="C:cytosol"/>
    <property type="evidence" value="ECO:0007669"/>
    <property type="project" value="TreeGrafter"/>
</dbReference>
<keyword evidence="5" id="KW-0645">Protease</keyword>
<dbReference type="FunFam" id="3.90.230.10:FF:000002">
    <property type="entry name" value="Xaa-Pro aminopeptidase 3"/>
    <property type="match status" value="1"/>
</dbReference>
<dbReference type="Gene3D" id="3.90.230.10">
    <property type="entry name" value="Creatinase/methionine aminopeptidase superfamily"/>
    <property type="match status" value="1"/>
</dbReference>
<dbReference type="Proteomes" id="UP000000647">
    <property type="component" value="Chromosome"/>
</dbReference>